<dbReference type="PANTHER" id="PTHR33099:SF7">
    <property type="entry name" value="MYND-TYPE DOMAIN-CONTAINING PROTEIN"/>
    <property type="match status" value="1"/>
</dbReference>
<reference evidence="1" key="1">
    <citation type="submission" date="2020-05" db="EMBL/GenBank/DDBJ databases">
        <title>Mycena genomes resolve the evolution of fungal bioluminescence.</title>
        <authorList>
            <person name="Tsai I.J."/>
        </authorList>
    </citation>
    <scope>NUCLEOTIDE SEQUENCE</scope>
    <source>
        <strain evidence="1">CCC161011</strain>
    </source>
</reference>
<accession>A0A8H7CXA1</accession>
<dbReference type="EMBL" id="JACAZI010000008">
    <property type="protein sequence ID" value="KAF7353725.1"/>
    <property type="molecule type" value="Genomic_DNA"/>
</dbReference>
<dbReference type="Proteomes" id="UP000620124">
    <property type="component" value="Unassembled WGS sequence"/>
</dbReference>
<dbReference type="PANTHER" id="PTHR33099">
    <property type="entry name" value="FE2OG DIOXYGENASE DOMAIN-CONTAINING PROTEIN"/>
    <property type="match status" value="1"/>
</dbReference>
<gene>
    <name evidence="1" type="ORF">MVEN_01057700</name>
</gene>
<dbReference type="OrthoDB" id="3266192at2759"/>
<proteinExistence type="predicted"/>
<organism evidence="1 2">
    <name type="scientific">Mycena venus</name>
    <dbReference type="NCBI Taxonomy" id="2733690"/>
    <lineage>
        <taxon>Eukaryota</taxon>
        <taxon>Fungi</taxon>
        <taxon>Dikarya</taxon>
        <taxon>Basidiomycota</taxon>
        <taxon>Agaricomycotina</taxon>
        <taxon>Agaricomycetes</taxon>
        <taxon>Agaricomycetidae</taxon>
        <taxon>Agaricales</taxon>
        <taxon>Marasmiineae</taxon>
        <taxon>Mycenaceae</taxon>
        <taxon>Mycena</taxon>
    </lineage>
</organism>
<evidence type="ECO:0000313" key="1">
    <source>
        <dbReference type="EMBL" id="KAF7353725.1"/>
    </source>
</evidence>
<protein>
    <submittedName>
        <fullName evidence="1">2OG-Fe(II) oxygenase</fullName>
    </submittedName>
</protein>
<comment type="caution">
    <text evidence="1">The sequence shown here is derived from an EMBL/GenBank/DDBJ whole genome shotgun (WGS) entry which is preliminary data.</text>
</comment>
<keyword evidence="2" id="KW-1185">Reference proteome</keyword>
<evidence type="ECO:0000313" key="2">
    <source>
        <dbReference type="Proteomes" id="UP000620124"/>
    </source>
</evidence>
<sequence length="432" mass="47239">MDSGSDHAFSISNHFTPLESYTTTFEEIMNSVIKAANHFAFSKRYEDAPNPGLSIDGLGGFDLPLSELDARAIISASVPKLSAGSRGVVVPGAWKIASNKVCLQNPAWKRWIQEEAGPAALHALRADCADGQLDYVLRAVEVHEGTQLLGYEVEPPSIAKGQVGILVIMLPSSFSGGKLEFCHDGESVEVELADRSGELTSSVAAYVGVEQTSLALESGYRLGLQYDIVYRGTRLPTLEDLSTPRQKIREFFRDWQEDKSGYAPPFIACLLHHSYSHSAPFNVDTLRDVDELLVSTLRPLAQESKFFIYFAHIQVSVTTTADCSQNDISVAWDEAESFLAEDSFASFASENVEDTEHMTVTQILDLDGNPVEIEGLSMDTGVLINGPEVTLREPDLTTCDTQADPVSVKAYKRTVLLLWSESTSTLKVTVCS</sequence>
<name>A0A8H7CXA1_9AGAR</name>
<dbReference type="AlphaFoldDB" id="A0A8H7CXA1"/>